<reference evidence="4 5" key="1">
    <citation type="journal article" date="2024" name="Commun. Biol.">
        <title>Comparative genomic analysis of thermophilic fungi reveals convergent evolutionary adaptations and gene losses.</title>
        <authorList>
            <person name="Steindorff A.S."/>
            <person name="Aguilar-Pontes M.V."/>
            <person name="Robinson A.J."/>
            <person name="Andreopoulos B."/>
            <person name="LaButti K."/>
            <person name="Kuo A."/>
            <person name="Mondo S."/>
            <person name="Riley R."/>
            <person name="Otillar R."/>
            <person name="Haridas S."/>
            <person name="Lipzen A."/>
            <person name="Grimwood J."/>
            <person name="Schmutz J."/>
            <person name="Clum A."/>
            <person name="Reid I.D."/>
            <person name="Moisan M.C."/>
            <person name="Butler G."/>
            <person name="Nguyen T.T.M."/>
            <person name="Dewar K."/>
            <person name="Conant G."/>
            <person name="Drula E."/>
            <person name="Henrissat B."/>
            <person name="Hansel C."/>
            <person name="Singer S."/>
            <person name="Hutchinson M.I."/>
            <person name="de Vries R.P."/>
            <person name="Natvig D.O."/>
            <person name="Powell A.J."/>
            <person name="Tsang A."/>
            <person name="Grigoriev I.V."/>
        </authorList>
    </citation>
    <scope>NUCLEOTIDE SEQUENCE [LARGE SCALE GENOMIC DNA]</scope>
    <source>
        <strain evidence="4 5">CBS 494.80</strain>
    </source>
</reference>
<dbReference type="InterPro" id="IPR053152">
    <property type="entry name" value="Hydrolase_YcaC-like"/>
</dbReference>
<dbReference type="PANTHER" id="PTHR43559">
    <property type="entry name" value="HYDROLASE YCAC-RELATED"/>
    <property type="match status" value="1"/>
</dbReference>
<dbReference type="EMBL" id="JAZHXI010000012">
    <property type="protein sequence ID" value="KAL2065510.1"/>
    <property type="molecule type" value="Genomic_DNA"/>
</dbReference>
<feature type="signal peptide" evidence="2">
    <location>
        <begin position="1"/>
        <end position="18"/>
    </location>
</feature>
<dbReference type="PANTHER" id="PTHR43559:SF3">
    <property type="entry name" value="HYDROLASE YCAC-RELATED"/>
    <property type="match status" value="1"/>
</dbReference>
<accession>A0ABR4C6G3</accession>
<evidence type="ECO:0000313" key="5">
    <source>
        <dbReference type="Proteomes" id="UP001595075"/>
    </source>
</evidence>
<dbReference type="InterPro" id="IPR036380">
    <property type="entry name" value="Isochorismatase-like_sf"/>
</dbReference>
<feature type="domain" description="Isochorismatase-like" evidence="3">
    <location>
        <begin position="49"/>
        <end position="198"/>
    </location>
</feature>
<dbReference type="SUPFAM" id="SSF52499">
    <property type="entry name" value="Isochorismatase-like hydrolases"/>
    <property type="match status" value="1"/>
</dbReference>
<protein>
    <recommendedName>
        <fullName evidence="3">Isochorismatase-like domain-containing protein</fullName>
    </recommendedName>
</protein>
<evidence type="ECO:0000313" key="4">
    <source>
        <dbReference type="EMBL" id="KAL2065510.1"/>
    </source>
</evidence>
<evidence type="ECO:0000259" key="3">
    <source>
        <dbReference type="Pfam" id="PF00857"/>
    </source>
</evidence>
<keyword evidence="2" id="KW-0732">Signal</keyword>
<comment type="similarity">
    <text evidence="1">Belongs to the isochorismatase family.</text>
</comment>
<name>A0ABR4C6G3_9HELO</name>
<dbReference type="Pfam" id="PF00857">
    <property type="entry name" value="Isochorismatase"/>
    <property type="match status" value="1"/>
</dbReference>
<evidence type="ECO:0000256" key="2">
    <source>
        <dbReference type="SAM" id="SignalP"/>
    </source>
</evidence>
<dbReference type="InterPro" id="IPR000868">
    <property type="entry name" value="Isochorismatase-like_dom"/>
</dbReference>
<sequence>MKFSTVVATLAGAAAVQGTSFIKVTPSYTNADGVDLAFEFTRLNKTDAVLLVVDHQIGLTELVRDYGVVEYRNNILAHAALGNLFNLPTILTTSAETGPNGALPKEILAMHPNAPYIKRNGEVDAWDNADFRAAVKATGKKQVIIAGIVTEVCTSFLALSLRAEGYDVWANTDASGTFNDKIAADANRRMEQAGVHLLGMFGIAMDLMRDWRNTPGAAEVLPFLDVYLPSYSLVARAHGYAITNGSLIPGEAQIL</sequence>
<organism evidence="4 5">
    <name type="scientific">Oculimacula yallundae</name>
    <dbReference type="NCBI Taxonomy" id="86028"/>
    <lineage>
        <taxon>Eukaryota</taxon>
        <taxon>Fungi</taxon>
        <taxon>Dikarya</taxon>
        <taxon>Ascomycota</taxon>
        <taxon>Pezizomycotina</taxon>
        <taxon>Leotiomycetes</taxon>
        <taxon>Helotiales</taxon>
        <taxon>Ploettnerulaceae</taxon>
        <taxon>Oculimacula</taxon>
    </lineage>
</organism>
<proteinExistence type="inferred from homology"/>
<feature type="chain" id="PRO_5046265520" description="Isochorismatase-like domain-containing protein" evidence="2">
    <location>
        <begin position="19"/>
        <end position="255"/>
    </location>
</feature>
<comment type="caution">
    <text evidence="4">The sequence shown here is derived from an EMBL/GenBank/DDBJ whole genome shotgun (WGS) entry which is preliminary data.</text>
</comment>
<dbReference type="Gene3D" id="3.40.50.850">
    <property type="entry name" value="Isochorismatase-like"/>
    <property type="match status" value="1"/>
</dbReference>
<evidence type="ECO:0000256" key="1">
    <source>
        <dbReference type="ARBA" id="ARBA00006336"/>
    </source>
</evidence>
<keyword evidence="5" id="KW-1185">Reference proteome</keyword>
<gene>
    <name evidence="4" type="ORF">VTL71DRAFT_3180</name>
</gene>
<dbReference type="Proteomes" id="UP001595075">
    <property type="component" value="Unassembled WGS sequence"/>
</dbReference>